<evidence type="ECO:0000256" key="4">
    <source>
        <dbReference type="ARBA" id="ARBA00023163"/>
    </source>
</evidence>
<dbReference type="InterPro" id="IPR036388">
    <property type="entry name" value="WH-like_DNA-bd_sf"/>
</dbReference>
<keyword evidence="3" id="KW-0238">DNA-binding</keyword>
<organism evidence="6 7">
    <name type="scientific">Hoeflea prorocentri</name>
    <dbReference type="NCBI Taxonomy" id="1922333"/>
    <lineage>
        <taxon>Bacteria</taxon>
        <taxon>Pseudomonadati</taxon>
        <taxon>Pseudomonadota</taxon>
        <taxon>Alphaproteobacteria</taxon>
        <taxon>Hyphomicrobiales</taxon>
        <taxon>Rhizobiaceae</taxon>
        <taxon>Hoeflea</taxon>
    </lineage>
</organism>
<protein>
    <submittedName>
        <fullName evidence="6">LysR substrate-binding domain-containing protein</fullName>
    </submittedName>
</protein>
<dbReference type="GO" id="GO:0003700">
    <property type="term" value="F:DNA-binding transcription factor activity"/>
    <property type="evidence" value="ECO:0007669"/>
    <property type="project" value="InterPro"/>
</dbReference>
<dbReference type="Proteomes" id="UP001151234">
    <property type="component" value="Unassembled WGS sequence"/>
</dbReference>
<dbReference type="RefSeq" id="WP_267990860.1">
    <property type="nucleotide sequence ID" value="NZ_JAPJZI010000001.1"/>
</dbReference>
<dbReference type="AlphaFoldDB" id="A0A9X3UIT8"/>
<keyword evidence="7" id="KW-1185">Reference proteome</keyword>
<keyword evidence="2" id="KW-0805">Transcription regulation</keyword>
<dbReference type="Pfam" id="PF00126">
    <property type="entry name" value="HTH_1"/>
    <property type="match status" value="1"/>
</dbReference>
<dbReference type="PANTHER" id="PTHR30126:SF40">
    <property type="entry name" value="HTH-TYPE TRANSCRIPTIONAL REGULATOR GLTR"/>
    <property type="match status" value="1"/>
</dbReference>
<feature type="domain" description="HTH lysR-type" evidence="5">
    <location>
        <begin position="4"/>
        <end position="61"/>
    </location>
</feature>
<dbReference type="GO" id="GO:0000976">
    <property type="term" value="F:transcription cis-regulatory region binding"/>
    <property type="evidence" value="ECO:0007669"/>
    <property type="project" value="TreeGrafter"/>
</dbReference>
<dbReference type="Pfam" id="PF03466">
    <property type="entry name" value="LysR_substrate"/>
    <property type="match status" value="1"/>
</dbReference>
<dbReference type="FunFam" id="1.10.10.10:FF:000001">
    <property type="entry name" value="LysR family transcriptional regulator"/>
    <property type="match status" value="1"/>
</dbReference>
<dbReference type="SUPFAM" id="SSF53850">
    <property type="entry name" value="Periplasmic binding protein-like II"/>
    <property type="match status" value="1"/>
</dbReference>
<gene>
    <name evidence="6" type="ORF">OQ273_12645</name>
</gene>
<evidence type="ECO:0000259" key="5">
    <source>
        <dbReference type="PROSITE" id="PS50931"/>
    </source>
</evidence>
<evidence type="ECO:0000256" key="1">
    <source>
        <dbReference type="ARBA" id="ARBA00009437"/>
    </source>
</evidence>
<evidence type="ECO:0000256" key="2">
    <source>
        <dbReference type="ARBA" id="ARBA00023015"/>
    </source>
</evidence>
<comment type="caution">
    <text evidence="6">The sequence shown here is derived from an EMBL/GenBank/DDBJ whole genome shotgun (WGS) entry which is preliminary data.</text>
</comment>
<dbReference type="Gene3D" id="3.40.190.290">
    <property type="match status" value="1"/>
</dbReference>
<dbReference type="SUPFAM" id="SSF46785">
    <property type="entry name" value="Winged helix' DNA-binding domain"/>
    <property type="match status" value="1"/>
</dbReference>
<dbReference type="PROSITE" id="PS50931">
    <property type="entry name" value="HTH_LYSR"/>
    <property type="match status" value="1"/>
</dbReference>
<accession>A0A9X3UIT8</accession>
<dbReference type="PANTHER" id="PTHR30126">
    <property type="entry name" value="HTH-TYPE TRANSCRIPTIONAL REGULATOR"/>
    <property type="match status" value="1"/>
</dbReference>
<evidence type="ECO:0000313" key="7">
    <source>
        <dbReference type="Proteomes" id="UP001151234"/>
    </source>
</evidence>
<dbReference type="InterPro" id="IPR005119">
    <property type="entry name" value="LysR_subst-bd"/>
</dbReference>
<keyword evidence="4" id="KW-0804">Transcription</keyword>
<proteinExistence type="inferred from homology"/>
<dbReference type="EMBL" id="JAPJZI010000001">
    <property type="protein sequence ID" value="MDA5399423.1"/>
    <property type="molecule type" value="Genomic_DNA"/>
</dbReference>
<sequence length="290" mass="31552">MSPYDLNALEIFRTVANEGSISAAALKLNRVQSNVSTRIKQLEDRLQKTLFLRGNRGLTLTPDGELLLSYAERFRQLSAETTEALEDGEPSGTFRIGAMESTAAARLPPILSRFAALYPDVEIVLKTDTAGGLMERLRNHDVEIAFTAEPVTADWVRAAPVFKEELVLVTPAGFPGPDDAAGINGRTVIAFEEGCAYRRYLEQWLLDNAVVPGSVMAVSSYLAIFASVSAGTGFAVAPQAVLDMVSVGGKMRCYPLPGRMSAITTMLVSRADYRSRKLDCLRQLLPVYGK</sequence>
<dbReference type="InterPro" id="IPR036390">
    <property type="entry name" value="WH_DNA-bd_sf"/>
</dbReference>
<dbReference type="InterPro" id="IPR000847">
    <property type="entry name" value="LysR_HTH_N"/>
</dbReference>
<evidence type="ECO:0000256" key="3">
    <source>
        <dbReference type="ARBA" id="ARBA00023125"/>
    </source>
</evidence>
<name>A0A9X3UIT8_9HYPH</name>
<evidence type="ECO:0000313" key="6">
    <source>
        <dbReference type="EMBL" id="MDA5399423.1"/>
    </source>
</evidence>
<dbReference type="Gene3D" id="1.10.10.10">
    <property type="entry name" value="Winged helix-like DNA-binding domain superfamily/Winged helix DNA-binding domain"/>
    <property type="match status" value="1"/>
</dbReference>
<comment type="similarity">
    <text evidence="1">Belongs to the LysR transcriptional regulatory family.</text>
</comment>
<reference evidence="6" key="1">
    <citation type="submission" date="2022-11" db="EMBL/GenBank/DDBJ databases">
        <title>Draft genome sequence of Hoeflea poritis E7-10 and Hoeflea prorocentri PM5-8, separated from scleractinian coral Porites lutea and marine dinoflagellate.</title>
        <authorList>
            <person name="Zhang G."/>
            <person name="Wei Q."/>
            <person name="Cai L."/>
        </authorList>
    </citation>
    <scope>NUCLEOTIDE SEQUENCE</scope>
    <source>
        <strain evidence="6">PM5-8</strain>
    </source>
</reference>